<keyword evidence="2" id="KW-1185">Reference proteome</keyword>
<sequence length="78" mass="8891">NGSYKFNGKCTSSVDLILIDMKKINDPSKGFVKDGRIIVEVQVIIDKEENGNRFRTKREIDMFSPSKWSDIVLVIGEK</sequence>
<gene>
    <name evidence="1" type="ORF">PFISCL1PPCAC_20260</name>
</gene>
<proteinExistence type="predicted"/>
<evidence type="ECO:0000313" key="1">
    <source>
        <dbReference type="EMBL" id="GMT28963.1"/>
    </source>
</evidence>
<organism evidence="1 2">
    <name type="scientific">Pristionchus fissidentatus</name>
    <dbReference type="NCBI Taxonomy" id="1538716"/>
    <lineage>
        <taxon>Eukaryota</taxon>
        <taxon>Metazoa</taxon>
        <taxon>Ecdysozoa</taxon>
        <taxon>Nematoda</taxon>
        <taxon>Chromadorea</taxon>
        <taxon>Rhabditida</taxon>
        <taxon>Rhabditina</taxon>
        <taxon>Diplogasteromorpha</taxon>
        <taxon>Diplogasteroidea</taxon>
        <taxon>Neodiplogasteridae</taxon>
        <taxon>Pristionchus</taxon>
    </lineage>
</organism>
<protein>
    <submittedName>
        <fullName evidence="1">Uncharacterized protein</fullName>
    </submittedName>
</protein>
<feature type="non-terminal residue" evidence="1">
    <location>
        <position position="1"/>
    </location>
</feature>
<name>A0AAV5WF35_9BILA</name>
<evidence type="ECO:0000313" key="2">
    <source>
        <dbReference type="Proteomes" id="UP001432322"/>
    </source>
</evidence>
<dbReference type="Proteomes" id="UP001432322">
    <property type="component" value="Unassembled WGS sequence"/>
</dbReference>
<dbReference type="EMBL" id="BTSY01000005">
    <property type="protein sequence ID" value="GMT28963.1"/>
    <property type="molecule type" value="Genomic_DNA"/>
</dbReference>
<accession>A0AAV5WF35</accession>
<comment type="caution">
    <text evidence="1">The sequence shown here is derived from an EMBL/GenBank/DDBJ whole genome shotgun (WGS) entry which is preliminary data.</text>
</comment>
<reference evidence="1" key="1">
    <citation type="submission" date="2023-10" db="EMBL/GenBank/DDBJ databases">
        <title>Genome assembly of Pristionchus species.</title>
        <authorList>
            <person name="Yoshida K."/>
            <person name="Sommer R.J."/>
        </authorList>
    </citation>
    <scope>NUCLEOTIDE SEQUENCE</scope>
    <source>
        <strain evidence="1">RS5133</strain>
    </source>
</reference>
<dbReference type="AlphaFoldDB" id="A0AAV5WF35"/>